<evidence type="ECO:0000313" key="11">
    <source>
        <dbReference type="EMBL" id="OMP13573.1"/>
    </source>
</evidence>
<keyword evidence="12" id="KW-1185">Reference proteome</keyword>
<keyword evidence="7" id="KW-0695">RNA-directed DNA polymerase</keyword>
<dbReference type="GO" id="GO:0015074">
    <property type="term" value="P:DNA integration"/>
    <property type="evidence" value="ECO:0007669"/>
    <property type="project" value="UniProtKB-KW"/>
</dbReference>
<evidence type="ECO:0000256" key="5">
    <source>
        <dbReference type="ARBA" id="ARBA00022842"/>
    </source>
</evidence>
<dbReference type="Gene3D" id="3.30.420.10">
    <property type="entry name" value="Ribonuclease H-like superfamily/Ribonuclease H"/>
    <property type="match status" value="1"/>
</dbReference>
<dbReference type="EMBL" id="AWUE01003891">
    <property type="protein sequence ID" value="OMP13573.1"/>
    <property type="molecule type" value="Genomic_DNA"/>
</dbReference>
<dbReference type="OrthoDB" id="1739418at2759"/>
<keyword evidence="8" id="KW-0808">Transferase</keyword>
<keyword evidence="2" id="KW-0479">Metal-binding</keyword>
<evidence type="ECO:0000256" key="9">
    <source>
        <dbReference type="ARBA" id="ARBA00023172"/>
    </source>
</evidence>
<dbReference type="GO" id="GO:0016787">
    <property type="term" value="F:hydrolase activity"/>
    <property type="evidence" value="ECO:0007669"/>
    <property type="project" value="UniProtKB-KW"/>
</dbReference>
<keyword evidence="9" id="KW-0233">DNA recombination</keyword>
<dbReference type="STRING" id="93759.A0A1R3L2I7"/>
<keyword evidence="8" id="KW-0548">Nucleotidyltransferase</keyword>
<evidence type="ECO:0000259" key="10">
    <source>
        <dbReference type="PROSITE" id="PS50994"/>
    </source>
</evidence>
<keyword evidence="6" id="KW-0229">DNA integration</keyword>
<dbReference type="GO" id="GO:0006310">
    <property type="term" value="P:DNA recombination"/>
    <property type="evidence" value="ECO:0007669"/>
    <property type="project" value="UniProtKB-KW"/>
</dbReference>
<keyword evidence="3" id="KW-0255">Endonuclease</keyword>
<dbReference type="GO" id="GO:0004519">
    <property type="term" value="F:endonuclease activity"/>
    <property type="evidence" value="ECO:0007669"/>
    <property type="project" value="UniProtKB-KW"/>
</dbReference>
<reference evidence="12" key="1">
    <citation type="submission" date="2013-09" db="EMBL/GenBank/DDBJ databases">
        <title>Corchorus olitorius genome sequencing.</title>
        <authorList>
            <person name="Alam M."/>
            <person name="Haque M.S."/>
            <person name="Islam M.S."/>
            <person name="Emdad E.M."/>
            <person name="Islam M.M."/>
            <person name="Ahmed B."/>
            <person name="Halim A."/>
            <person name="Hossen Q.M.M."/>
            <person name="Hossain M.Z."/>
            <person name="Ahmed R."/>
            <person name="Khan M.M."/>
            <person name="Islam R."/>
            <person name="Rashid M.M."/>
            <person name="Khan S.A."/>
            <person name="Rahman M.S."/>
            <person name="Alam M."/>
            <person name="Yahiya A.S."/>
            <person name="Khan M.S."/>
            <person name="Azam M.S."/>
            <person name="Haque T."/>
            <person name="Lashkar M.Z.H."/>
            <person name="Akhand A.I."/>
            <person name="Morshed G."/>
            <person name="Roy S."/>
            <person name="Uddin K.S."/>
            <person name="Rabeya T."/>
            <person name="Hossain A.S."/>
            <person name="Chowdhury A."/>
            <person name="Snigdha A.R."/>
            <person name="Mortoza M.S."/>
            <person name="Matin S.A."/>
            <person name="Hoque S.M.E."/>
            <person name="Islam M.K."/>
            <person name="Roy D.K."/>
            <person name="Haider R."/>
            <person name="Moosa M.M."/>
            <person name="Elias S.M."/>
            <person name="Hasan A.M."/>
            <person name="Jahan S."/>
            <person name="Shafiuddin M."/>
            <person name="Mahmood N."/>
            <person name="Shommy N.S."/>
        </authorList>
    </citation>
    <scope>NUCLEOTIDE SEQUENCE [LARGE SCALE GENOMIC DNA]</scope>
    <source>
        <strain evidence="12">cv. O-4</strain>
    </source>
</reference>
<comment type="caution">
    <text evidence="11">The sequence shown here is derived from an EMBL/GenBank/DDBJ whole genome shotgun (WGS) entry which is preliminary data.</text>
</comment>
<dbReference type="SUPFAM" id="SSF53098">
    <property type="entry name" value="Ribonuclease H-like"/>
    <property type="match status" value="1"/>
</dbReference>
<dbReference type="InterPro" id="IPR001584">
    <property type="entry name" value="Integrase_cat-core"/>
</dbReference>
<proteinExistence type="predicted"/>
<keyword evidence="5" id="KW-0460">Magnesium</keyword>
<evidence type="ECO:0000313" key="12">
    <source>
        <dbReference type="Proteomes" id="UP000187203"/>
    </source>
</evidence>
<accession>A0A1R3L2I7</accession>
<dbReference type="PANTHER" id="PTHR42648:SF11">
    <property type="entry name" value="TRANSPOSON TY4-P GAG-POL POLYPROTEIN"/>
    <property type="match status" value="1"/>
</dbReference>
<dbReference type="GO" id="GO:0046872">
    <property type="term" value="F:metal ion binding"/>
    <property type="evidence" value="ECO:0007669"/>
    <property type="project" value="UniProtKB-KW"/>
</dbReference>
<dbReference type="PANTHER" id="PTHR42648">
    <property type="entry name" value="TRANSPOSASE, PUTATIVE-RELATED"/>
    <property type="match status" value="1"/>
</dbReference>
<dbReference type="InterPro" id="IPR012337">
    <property type="entry name" value="RNaseH-like_sf"/>
</dbReference>
<dbReference type="Proteomes" id="UP000187203">
    <property type="component" value="Unassembled WGS sequence"/>
</dbReference>
<evidence type="ECO:0000256" key="1">
    <source>
        <dbReference type="ARBA" id="ARBA00022722"/>
    </source>
</evidence>
<dbReference type="InterPro" id="IPR036397">
    <property type="entry name" value="RNaseH_sf"/>
</dbReference>
<evidence type="ECO:0000256" key="4">
    <source>
        <dbReference type="ARBA" id="ARBA00022801"/>
    </source>
</evidence>
<protein>
    <submittedName>
        <fullName evidence="11">Integrase, catalytic core</fullName>
    </submittedName>
</protein>
<dbReference type="InterPro" id="IPR039537">
    <property type="entry name" value="Retrotran_Ty1/copia-like"/>
</dbReference>
<evidence type="ECO:0000256" key="8">
    <source>
        <dbReference type="ARBA" id="ARBA00022932"/>
    </source>
</evidence>
<feature type="domain" description="Integrase catalytic" evidence="10">
    <location>
        <begin position="128"/>
        <end position="298"/>
    </location>
</feature>
<gene>
    <name evidence="11" type="ORF">COLO4_01396</name>
</gene>
<keyword evidence="8" id="KW-0239">DNA-directed DNA polymerase</keyword>
<dbReference type="PROSITE" id="PS50994">
    <property type="entry name" value="INTEGRASE"/>
    <property type="match status" value="1"/>
</dbReference>
<dbReference type="AlphaFoldDB" id="A0A1R3L2I7"/>
<sequence>MRRGGWELHSSKNGTYLLTPSGKRVNASTRGRLTILDDAGPERAFALQMGRVMSTSVEDIVALHHRVGHASWRRMMNMCRAGATAGVDSIENMSAADLREAEARVTSCEACLCGKQPRKALGRRGLDKGTTPGEVLHMDTFYVTLRDEATNRKYTQYCLIATDGFTKYRWIAPSPSMKGIQDEIIDVMRKSNTLTGRKPRLIIADLGSEFDNKKVIDYCRSKGIEYQASPPRAKELNGVAEKSVDVTKNHVRAMLHAAGVPEQLGWVRAALHHIFLWNRTYINSATGKTPYESATKREPSIMNVGVFGCDAFLHKDRSQRDTTFSPKAEPCVYLGHDSRTNSPVVYMMHTGPNGWSW</sequence>
<name>A0A1R3L2I7_9ROSI</name>
<evidence type="ECO:0000256" key="7">
    <source>
        <dbReference type="ARBA" id="ARBA00022918"/>
    </source>
</evidence>
<evidence type="ECO:0000256" key="3">
    <source>
        <dbReference type="ARBA" id="ARBA00022759"/>
    </source>
</evidence>
<evidence type="ECO:0000256" key="6">
    <source>
        <dbReference type="ARBA" id="ARBA00022908"/>
    </source>
</evidence>
<dbReference type="GO" id="GO:0003676">
    <property type="term" value="F:nucleic acid binding"/>
    <property type="evidence" value="ECO:0007669"/>
    <property type="project" value="InterPro"/>
</dbReference>
<keyword evidence="4" id="KW-0378">Hydrolase</keyword>
<evidence type="ECO:0000256" key="2">
    <source>
        <dbReference type="ARBA" id="ARBA00022723"/>
    </source>
</evidence>
<dbReference type="GO" id="GO:0003964">
    <property type="term" value="F:RNA-directed DNA polymerase activity"/>
    <property type="evidence" value="ECO:0007669"/>
    <property type="project" value="UniProtKB-KW"/>
</dbReference>
<organism evidence="11 12">
    <name type="scientific">Corchorus olitorius</name>
    <dbReference type="NCBI Taxonomy" id="93759"/>
    <lineage>
        <taxon>Eukaryota</taxon>
        <taxon>Viridiplantae</taxon>
        <taxon>Streptophyta</taxon>
        <taxon>Embryophyta</taxon>
        <taxon>Tracheophyta</taxon>
        <taxon>Spermatophyta</taxon>
        <taxon>Magnoliopsida</taxon>
        <taxon>eudicotyledons</taxon>
        <taxon>Gunneridae</taxon>
        <taxon>Pentapetalae</taxon>
        <taxon>rosids</taxon>
        <taxon>malvids</taxon>
        <taxon>Malvales</taxon>
        <taxon>Malvaceae</taxon>
        <taxon>Grewioideae</taxon>
        <taxon>Apeibeae</taxon>
        <taxon>Corchorus</taxon>
    </lineage>
</organism>
<keyword evidence="1" id="KW-0540">Nuclease</keyword>
<dbReference type="GO" id="GO:0003887">
    <property type="term" value="F:DNA-directed DNA polymerase activity"/>
    <property type="evidence" value="ECO:0007669"/>
    <property type="project" value="UniProtKB-KW"/>
</dbReference>